<gene>
    <name evidence="1" type="ORF">FEM33_17540</name>
</gene>
<keyword evidence="2" id="KW-1185">Reference proteome</keyword>
<evidence type="ECO:0000313" key="2">
    <source>
        <dbReference type="Proteomes" id="UP000323994"/>
    </source>
</evidence>
<dbReference type="Pfam" id="PF14099">
    <property type="entry name" value="Polysacc_lyase"/>
    <property type="match status" value="1"/>
</dbReference>
<evidence type="ECO:0000313" key="1">
    <source>
        <dbReference type="EMBL" id="KAA6438490.1"/>
    </source>
</evidence>
<sequence length="759" mass="83067">MQVQSCIQETMIIEETSSPLRVFDFRVMPKSANTNLSVTRKSEASFFGQDGYLHFAQPGQNWLTYSENATNSAWIKVGTSVSIPGSITAIDGSETGNKIIESSTSGEHRITRELNVARNVPITVSIYLKAATCSRVQLSFSNGSSFKGGNPGVKFNLSNGTFISTSSNVTSYQAIDCGNGWWRLKLSGVPDLGTQSGFHLYMLNDSNNTSYSGSTSKFLYAWGAQFEQGTNLSTYTPTTVAPYLGLRFNYDLANQSLTGALIEPATTNLVRYSQVFDNSFWRKENASAVRSGSRSPDGKTYAFKIKENSNSSVHYIAPASNLPTTTDSVYTFSAFLKYSERKWAYFNIIGHTVHFDLANKVIGNRSDVITSASIKSAGNGWVRCSATFKAKSSESSVKIGTEISNGATSYRGDGSSGILIWGAQLEKGSQMTSYIRTNGSTVTRSADIVTLAKPSSSSECDVLVQRKDGRTWVNDISGSYQVAPSGTEVQYVNFYDSSEISTGGDDDEPTAVEPKLDYTSIGPTGTLLDILSNSYMSQTPSKSWSLQKATNTRAPIYRMQLNAGDRWSGDANNQNRERSEFYAKNNNLPFGKDVWLSFSVRLAEGSSLNLASGEFCYLGQFHASEDDRDISSAPVLGFKLSDDDTISICTCSTTSNPHTVSPKAVVRGTTRFNRGVWQKIVVRIRFSTTNGQLQWWQNGKQLLNLSGIGIGYPDASGPYWKFGIYRSPMSFTTAVEYANMELEHESSLYSRVANPLSIA</sequence>
<dbReference type="AlphaFoldDB" id="A0A5M8QTX6"/>
<accession>A0A5M8QTX6</accession>
<dbReference type="Proteomes" id="UP000323994">
    <property type="component" value="Unassembled WGS sequence"/>
</dbReference>
<protein>
    <submittedName>
        <fullName evidence="1">Uncharacterized protein</fullName>
    </submittedName>
</protein>
<organism evidence="1 2">
    <name type="scientific">Dyadobacter flavalbus</name>
    <dbReference type="NCBI Taxonomy" id="2579942"/>
    <lineage>
        <taxon>Bacteria</taxon>
        <taxon>Pseudomonadati</taxon>
        <taxon>Bacteroidota</taxon>
        <taxon>Cytophagia</taxon>
        <taxon>Cytophagales</taxon>
        <taxon>Spirosomataceae</taxon>
        <taxon>Dyadobacter</taxon>
    </lineage>
</organism>
<dbReference type="InterPro" id="IPR025975">
    <property type="entry name" value="Polysacc_lyase"/>
</dbReference>
<proteinExistence type="predicted"/>
<name>A0A5M8QTX6_9BACT</name>
<dbReference type="EMBL" id="VBSN01000049">
    <property type="protein sequence ID" value="KAA6438490.1"/>
    <property type="molecule type" value="Genomic_DNA"/>
</dbReference>
<reference evidence="1 2" key="1">
    <citation type="submission" date="2019-05" db="EMBL/GenBank/DDBJ databases">
        <authorList>
            <person name="Qu J.-H."/>
        </authorList>
    </citation>
    <scope>NUCLEOTIDE SEQUENCE [LARGE SCALE GENOMIC DNA]</scope>
    <source>
        <strain evidence="1 2">NS28</strain>
    </source>
</reference>
<dbReference type="Gene3D" id="2.60.120.200">
    <property type="match status" value="1"/>
</dbReference>
<comment type="caution">
    <text evidence="1">The sequence shown here is derived from an EMBL/GenBank/DDBJ whole genome shotgun (WGS) entry which is preliminary data.</text>
</comment>